<keyword evidence="3" id="KW-1133">Transmembrane helix</keyword>
<evidence type="ECO:0000256" key="3">
    <source>
        <dbReference type="SAM" id="Phobius"/>
    </source>
</evidence>
<keyword evidence="6" id="KW-1185">Reference proteome</keyword>
<feature type="transmembrane region" description="Helical" evidence="3">
    <location>
        <begin position="592"/>
        <end position="617"/>
    </location>
</feature>
<feature type="transmembrane region" description="Helical" evidence="3">
    <location>
        <begin position="567"/>
        <end position="586"/>
    </location>
</feature>
<feature type="coiled-coil region" evidence="2">
    <location>
        <begin position="62"/>
        <end position="180"/>
    </location>
</feature>
<keyword evidence="3" id="KW-0812">Transmembrane</keyword>
<accession>A0A7Z0S0W7</accession>
<evidence type="ECO:0000256" key="2">
    <source>
        <dbReference type="SAM" id="Coils"/>
    </source>
</evidence>
<keyword evidence="1" id="KW-1188">Viral release from host cell</keyword>
<proteinExistence type="predicted"/>
<dbReference type="AlphaFoldDB" id="A0A7Z0S0W7"/>
<dbReference type="InterPro" id="IPR010090">
    <property type="entry name" value="Phage_tape_meas"/>
</dbReference>
<evidence type="ECO:0000313" key="6">
    <source>
        <dbReference type="Proteomes" id="UP000526892"/>
    </source>
</evidence>
<evidence type="ECO:0000256" key="1">
    <source>
        <dbReference type="ARBA" id="ARBA00022612"/>
    </source>
</evidence>
<evidence type="ECO:0000259" key="4">
    <source>
        <dbReference type="Pfam" id="PF10145"/>
    </source>
</evidence>
<gene>
    <name evidence="5" type="ORF">HZS80_21010</name>
</gene>
<dbReference type="EMBL" id="JACCDE010000042">
    <property type="protein sequence ID" value="NYS80148.1"/>
    <property type="molecule type" value="Genomic_DNA"/>
</dbReference>
<dbReference type="Proteomes" id="UP000526892">
    <property type="component" value="Unassembled WGS sequence"/>
</dbReference>
<dbReference type="RefSeq" id="WP_179917223.1">
    <property type="nucleotide sequence ID" value="NZ_JACCDE010000042.1"/>
</dbReference>
<reference evidence="5 6" key="1">
    <citation type="journal article" date="2003" name="Extremophiles">
        <title>Halomonas glaciei sp. nov. isolated from fast ice of Adelie Land, Antarctica.</title>
        <authorList>
            <person name="Reddy G.S."/>
            <person name="Raghavan P.U."/>
            <person name="Sarita N.B."/>
            <person name="Prakash J.S."/>
            <person name="Nagesh N."/>
            <person name="Delille D."/>
            <person name="Shivaji S."/>
        </authorList>
    </citation>
    <scope>NUCLEOTIDE SEQUENCE [LARGE SCALE GENOMIC DNA]</scope>
    <source>
        <strain evidence="5 6">DD39</strain>
    </source>
</reference>
<name>A0A7Z0S0W7_9GAMM</name>
<dbReference type="Pfam" id="PF10145">
    <property type="entry name" value="PhageMin_Tail"/>
    <property type="match status" value="1"/>
</dbReference>
<evidence type="ECO:0000313" key="5">
    <source>
        <dbReference type="EMBL" id="NYS80148.1"/>
    </source>
</evidence>
<feature type="domain" description="Phage tail tape measure protein" evidence="4">
    <location>
        <begin position="250"/>
        <end position="444"/>
    </location>
</feature>
<keyword evidence="3" id="KW-0472">Membrane</keyword>
<sequence>MARNLKLEVMLGAVDKLTAPMKKITKGTDKTATALRESRDELKRLQRTQGDLESFTKLKRSSSESARAMEEQQRTVAQLTQELRTTEGPTRRLTQQREKAIRQARKLKDQYEGEQRQLQTLRTRVRNVEGVTGTYAERQRHLADKIRQANTRMEQQQNQLKQVERRQKRATEAAEKYQRVLGRGQRIAGQGAMGTAVGGGAAVAMGAQAMINQTSGARLAAQQGEGGAEADRYREVITNVYTTGRGEGLEQVTQAVSILASQFESLGETSNAELQAITAQALTLSDAFGIDIAQAAQTAGIMVQNGLAKNATEAYDLMTRGMQEVSASMRDELPEILQEYGTNFRALGFDGRESLNMLVAAAEQGRYALDKTGDALKEFTIRGSDMSKASVEAYDAIGLNAQEMADAIASGGDQASGALTTTAQRLLEIEDPARRANTAIALFGTPIEDLSVDQIPAFLRGLGQTNDRIKEVTGSTAAMGDTLGDNAGSALKRVQRALGGAFMSVLDEVDDTIIRISNSVTSWMKANPELTSTLTKAAIALAAIVAVGGMLLVVIGSLLGPLALIRYGAALLGPTFMGAGKALLWMGGALKAVGMFMLANPIGIAIAAIAAAAFLIYKYWDPIKAFFTGLWQQVKAAFNEGIDGVSRLLVNWSPFGLLWSGISSAMGRLGIELPTSLSALGAKMIGGLVSGIKGALATARQAAASVWGEISGAFSEGIAGVARLLISWSPLGLLWRSISTALESLGISIPEGFSNLGSMIVDGLIGGITGKFGELRDSVTGMASSVTGWFKDVLDINSPSRVFAEFGGNITQGLSGGIEDDVDSPLKQVRNLAGNLRNAAGGLILGAGLSTGAVSADTSPIQLDTRPPLQSAAGQSSGGLVIQGGINIKVHATPGMDEQALARLVNEQVQRALQQAQQQAAAANRRNFHDND</sequence>
<dbReference type="PANTHER" id="PTHR37813">
    <property type="entry name" value="FELS-2 PROPHAGE PROTEIN"/>
    <property type="match status" value="1"/>
</dbReference>
<comment type="caution">
    <text evidence="5">The sequence shown here is derived from an EMBL/GenBank/DDBJ whole genome shotgun (WGS) entry which is preliminary data.</text>
</comment>
<dbReference type="PANTHER" id="PTHR37813:SF1">
    <property type="entry name" value="FELS-2 PROPHAGE PROTEIN"/>
    <property type="match status" value="1"/>
</dbReference>
<feature type="transmembrane region" description="Helical" evidence="3">
    <location>
        <begin position="537"/>
        <end position="560"/>
    </location>
</feature>
<keyword evidence="2" id="KW-0175">Coiled coil</keyword>
<protein>
    <recommendedName>
        <fullName evidence="4">Phage tail tape measure protein domain-containing protein</fullName>
    </recommendedName>
</protein>
<organism evidence="5 6">
    <name type="scientific">Vreelandella glaciei</name>
    <dbReference type="NCBI Taxonomy" id="186761"/>
    <lineage>
        <taxon>Bacteria</taxon>
        <taxon>Pseudomonadati</taxon>
        <taxon>Pseudomonadota</taxon>
        <taxon>Gammaproteobacteria</taxon>
        <taxon>Oceanospirillales</taxon>
        <taxon>Halomonadaceae</taxon>
        <taxon>Vreelandella</taxon>
    </lineage>
</organism>